<dbReference type="STRING" id="294746.A5DEP4"/>
<evidence type="ECO:0000256" key="7">
    <source>
        <dbReference type="SAM" id="Phobius"/>
    </source>
</evidence>
<feature type="transmembrane region" description="Helical" evidence="7">
    <location>
        <begin position="145"/>
        <end position="165"/>
    </location>
</feature>
<keyword evidence="3 7" id="KW-0812">Transmembrane</keyword>
<dbReference type="InParanoid" id="A5DEP4"/>
<dbReference type="KEGG" id="pgu:PGUG_01745"/>
<evidence type="ECO:0000259" key="8">
    <source>
        <dbReference type="Pfam" id="PF01061"/>
    </source>
</evidence>
<dbReference type="GO" id="GO:0016020">
    <property type="term" value="C:membrane"/>
    <property type="evidence" value="ECO:0007669"/>
    <property type="project" value="UniProtKB-SubCell"/>
</dbReference>
<organism evidence="9 10">
    <name type="scientific">Meyerozyma guilliermondii (strain ATCC 6260 / CBS 566 / DSM 6381 / JCM 1539 / NBRC 10279 / NRRL Y-324)</name>
    <name type="common">Yeast</name>
    <name type="synonym">Candida guilliermondii</name>
    <dbReference type="NCBI Taxonomy" id="294746"/>
    <lineage>
        <taxon>Eukaryota</taxon>
        <taxon>Fungi</taxon>
        <taxon>Dikarya</taxon>
        <taxon>Ascomycota</taxon>
        <taxon>Saccharomycotina</taxon>
        <taxon>Pichiomycetes</taxon>
        <taxon>Debaryomycetaceae</taxon>
        <taxon>Meyerozyma</taxon>
    </lineage>
</organism>
<keyword evidence="4 7" id="KW-1133">Transmembrane helix</keyword>
<evidence type="ECO:0000313" key="9">
    <source>
        <dbReference type="EMBL" id="EDK37647.2"/>
    </source>
</evidence>
<dbReference type="EMBL" id="CH408156">
    <property type="protein sequence ID" value="EDK37647.2"/>
    <property type="molecule type" value="Genomic_DNA"/>
</dbReference>
<dbReference type="AlphaFoldDB" id="A5DEP4"/>
<name>A5DEP4_PICGU</name>
<dbReference type="OMA" id="VARQANH"/>
<evidence type="ECO:0000256" key="6">
    <source>
        <dbReference type="SAM" id="MobiDB-lite"/>
    </source>
</evidence>
<keyword evidence="5 7" id="KW-0472">Membrane</keyword>
<keyword evidence="2" id="KW-0813">Transport</keyword>
<dbReference type="Proteomes" id="UP000001997">
    <property type="component" value="Unassembled WGS sequence"/>
</dbReference>
<dbReference type="eggNOG" id="KOG0065">
    <property type="taxonomic scope" value="Eukaryota"/>
</dbReference>
<proteinExistence type="predicted"/>
<feature type="region of interest" description="Disordered" evidence="6">
    <location>
        <begin position="66"/>
        <end position="85"/>
    </location>
</feature>
<feature type="compositionally biased region" description="Basic and acidic residues" evidence="6">
    <location>
        <begin position="66"/>
        <end position="78"/>
    </location>
</feature>
<dbReference type="InterPro" id="IPR013525">
    <property type="entry name" value="ABC2_TM"/>
</dbReference>
<sequence length="168" mass="19225">MGYECPERQATADFLTSLTNPSERIARSGFEDKVPKTPLEFETYWKNSPEYKRVVEEIDVHMEQVEKNPKKDHHDSHVARQANHVSSKSPYTVSFFMQVKYIMRRNYLRFKGDPSIPISSVAGQLIMALIMGSVFYNLDSTTGSFFSRTTGLFFAVLFNAFVVYVGNS</sequence>
<dbReference type="RefSeq" id="XP_001486074.2">
    <property type="nucleotide sequence ID" value="XM_001486024.1"/>
</dbReference>
<keyword evidence="10" id="KW-1185">Reference proteome</keyword>
<dbReference type="GO" id="GO:0140359">
    <property type="term" value="F:ABC-type transporter activity"/>
    <property type="evidence" value="ECO:0007669"/>
    <property type="project" value="InterPro"/>
</dbReference>
<gene>
    <name evidence="9" type="ORF">PGUG_01745</name>
</gene>
<evidence type="ECO:0000256" key="2">
    <source>
        <dbReference type="ARBA" id="ARBA00022448"/>
    </source>
</evidence>
<evidence type="ECO:0000256" key="1">
    <source>
        <dbReference type="ARBA" id="ARBA00004141"/>
    </source>
</evidence>
<evidence type="ECO:0000256" key="5">
    <source>
        <dbReference type="ARBA" id="ARBA00023136"/>
    </source>
</evidence>
<dbReference type="HOGENOM" id="CLU_1587114_0_0_1"/>
<accession>A5DEP4</accession>
<protein>
    <recommendedName>
        <fullName evidence="8">ABC-2 type transporter transmembrane domain-containing protein</fullName>
    </recommendedName>
</protein>
<feature type="transmembrane region" description="Helical" evidence="7">
    <location>
        <begin position="116"/>
        <end position="138"/>
    </location>
</feature>
<dbReference type="OrthoDB" id="4093211at2759"/>
<reference evidence="9 10" key="1">
    <citation type="journal article" date="2009" name="Nature">
        <title>Evolution of pathogenicity and sexual reproduction in eight Candida genomes.</title>
        <authorList>
            <person name="Butler G."/>
            <person name="Rasmussen M.D."/>
            <person name="Lin M.F."/>
            <person name="Santos M.A."/>
            <person name="Sakthikumar S."/>
            <person name="Munro C.A."/>
            <person name="Rheinbay E."/>
            <person name="Grabherr M."/>
            <person name="Forche A."/>
            <person name="Reedy J.L."/>
            <person name="Agrafioti I."/>
            <person name="Arnaud M.B."/>
            <person name="Bates S."/>
            <person name="Brown A.J."/>
            <person name="Brunke S."/>
            <person name="Costanzo M.C."/>
            <person name="Fitzpatrick D.A."/>
            <person name="de Groot P.W."/>
            <person name="Harris D."/>
            <person name="Hoyer L.L."/>
            <person name="Hube B."/>
            <person name="Klis F.M."/>
            <person name="Kodira C."/>
            <person name="Lennard N."/>
            <person name="Logue M.E."/>
            <person name="Martin R."/>
            <person name="Neiman A.M."/>
            <person name="Nikolaou E."/>
            <person name="Quail M.A."/>
            <person name="Quinn J."/>
            <person name="Santos M.C."/>
            <person name="Schmitzberger F.F."/>
            <person name="Sherlock G."/>
            <person name="Shah P."/>
            <person name="Silverstein K.A."/>
            <person name="Skrzypek M.S."/>
            <person name="Soll D."/>
            <person name="Staggs R."/>
            <person name="Stansfield I."/>
            <person name="Stumpf M.P."/>
            <person name="Sudbery P.E."/>
            <person name="Srikantha T."/>
            <person name="Zeng Q."/>
            <person name="Berman J."/>
            <person name="Berriman M."/>
            <person name="Heitman J."/>
            <person name="Gow N.A."/>
            <person name="Lorenz M.C."/>
            <person name="Birren B.W."/>
            <person name="Kellis M."/>
            <person name="Cuomo C.A."/>
        </authorList>
    </citation>
    <scope>NUCLEOTIDE SEQUENCE [LARGE SCALE GENOMIC DNA]</scope>
    <source>
        <strain evidence="10">ATCC 6260 / CBS 566 / DSM 6381 / JCM 1539 / NBRC 10279 / NRRL Y-324</strain>
    </source>
</reference>
<evidence type="ECO:0000256" key="3">
    <source>
        <dbReference type="ARBA" id="ARBA00022692"/>
    </source>
</evidence>
<dbReference type="PANTHER" id="PTHR19241">
    <property type="entry name" value="ATP-BINDING CASSETTE TRANSPORTER"/>
    <property type="match status" value="1"/>
</dbReference>
<evidence type="ECO:0000313" key="10">
    <source>
        <dbReference type="Proteomes" id="UP000001997"/>
    </source>
</evidence>
<feature type="domain" description="ABC-2 type transporter transmembrane" evidence="8">
    <location>
        <begin position="98"/>
        <end position="164"/>
    </location>
</feature>
<dbReference type="GeneID" id="5127875"/>
<comment type="subcellular location">
    <subcellularLocation>
        <location evidence="1">Membrane</location>
        <topology evidence="1">Multi-pass membrane protein</topology>
    </subcellularLocation>
</comment>
<evidence type="ECO:0000256" key="4">
    <source>
        <dbReference type="ARBA" id="ARBA00022989"/>
    </source>
</evidence>
<dbReference type="Pfam" id="PF01061">
    <property type="entry name" value="ABC2_membrane"/>
    <property type="match status" value="1"/>
</dbReference>